<dbReference type="EMBL" id="KV442030">
    <property type="protein sequence ID" value="OAQ31350.1"/>
    <property type="molecule type" value="Genomic_DNA"/>
</dbReference>
<dbReference type="AlphaFoldDB" id="A0A197K1I4"/>
<feature type="compositionally biased region" description="Low complexity" evidence="1">
    <location>
        <begin position="163"/>
        <end position="188"/>
    </location>
</feature>
<keyword evidence="3" id="KW-1185">Reference proteome</keyword>
<evidence type="ECO:0000313" key="2">
    <source>
        <dbReference type="EMBL" id="OAQ31350.1"/>
    </source>
</evidence>
<dbReference type="STRING" id="1314771.A0A197K1I4"/>
<name>A0A197K1I4_9FUNG</name>
<feature type="compositionally biased region" description="Low complexity" evidence="1">
    <location>
        <begin position="286"/>
        <end position="303"/>
    </location>
</feature>
<gene>
    <name evidence="2" type="ORF">K457DRAFT_394568</name>
</gene>
<feature type="compositionally biased region" description="Polar residues" evidence="1">
    <location>
        <begin position="342"/>
        <end position="354"/>
    </location>
</feature>
<reference evidence="2 3" key="1">
    <citation type="submission" date="2016-05" db="EMBL/GenBank/DDBJ databases">
        <title>Genome sequencing reveals origins of a unique bacterial endosymbiosis in the earliest lineages of terrestrial Fungi.</title>
        <authorList>
            <consortium name="DOE Joint Genome Institute"/>
            <person name="Uehling J."/>
            <person name="Gryganskyi A."/>
            <person name="Hameed K."/>
            <person name="Tschaplinski T."/>
            <person name="Misztal P."/>
            <person name="Wu S."/>
            <person name="Desiro A."/>
            <person name="Vande Pol N."/>
            <person name="Du Z.-Y."/>
            <person name="Zienkiewicz A."/>
            <person name="Zienkiewicz K."/>
            <person name="Morin E."/>
            <person name="Tisserant E."/>
            <person name="Splivallo R."/>
            <person name="Hainaut M."/>
            <person name="Henrissat B."/>
            <person name="Ohm R."/>
            <person name="Kuo A."/>
            <person name="Yan J."/>
            <person name="Lipzen A."/>
            <person name="Nolan M."/>
            <person name="Labutti K."/>
            <person name="Barry K."/>
            <person name="Goldstein A."/>
            <person name="Labbe J."/>
            <person name="Schadt C."/>
            <person name="Tuskan G."/>
            <person name="Grigoriev I."/>
            <person name="Martin F."/>
            <person name="Vilgalys R."/>
            <person name="Bonito G."/>
        </authorList>
    </citation>
    <scope>NUCLEOTIDE SEQUENCE [LARGE SCALE GENOMIC DNA]</scope>
    <source>
        <strain evidence="2 3">AG-77</strain>
    </source>
</reference>
<protein>
    <submittedName>
        <fullName evidence="2">Uncharacterized protein</fullName>
    </submittedName>
</protein>
<organism evidence="2 3">
    <name type="scientific">Linnemannia elongata AG-77</name>
    <dbReference type="NCBI Taxonomy" id="1314771"/>
    <lineage>
        <taxon>Eukaryota</taxon>
        <taxon>Fungi</taxon>
        <taxon>Fungi incertae sedis</taxon>
        <taxon>Mucoromycota</taxon>
        <taxon>Mortierellomycotina</taxon>
        <taxon>Mortierellomycetes</taxon>
        <taxon>Mortierellales</taxon>
        <taxon>Mortierellaceae</taxon>
        <taxon>Linnemannia</taxon>
    </lineage>
</organism>
<feature type="compositionally biased region" description="Polar residues" evidence="1">
    <location>
        <begin position="150"/>
        <end position="162"/>
    </location>
</feature>
<sequence length="372" mass="39639">MIYNRLYHISLLPSASTISQDLERRLLEFAIRVVDWKKGGLEEAYFLGQDLADALAQETAAGVDGGGTKEGVAATLPDFGGIVGSMIQYMFRLEQMATPNGWMAVWDTEDEAYGFQHVRTGLYSPVYPSADLITTLDPPAPTKSTHGRISPTTYKSNSWNYHSSTKTSASSPTTHTAPTTTSTMTAPTLNPWAAPETNTTTSSPQSAGSDGTSSLTQSPSLINNATKTSSSPSEPAFGTAKKKKRKLDDSTSTAASGGDDGSLFDQSIHPSRRAALVKNGGANPGSSTAKASSSSSSSSSSSKVMPKKLASLLQKWNEKDIEMSDDEDDDEDDGRDQGHQDLGNSRTGANSQSLGVGGGGDWRDRRQQHHYK</sequence>
<evidence type="ECO:0000313" key="3">
    <source>
        <dbReference type="Proteomes" id="UP000078512"/>
    </source>
</evidence>
<dbReference type="OrthoDB" id="2444812at2759"/>
<proteinExistence type="predicted"/>
<feature type="compositionally biased region" description="Polar residues" evidence="1">
    <location>
        <begin position="196"/>
        <end position="233"/>
    </location>
</feature>
<dbReference type="Proteomes" id="UP000078512">
    <property type="component" value="Unassembled WGS sequence"/>
</dbReference>
<feature type="region of interest" description="Disordered" evidence="1">
    <location>
        <begin position="137"/>
        <end position="372"/>
    </location>
</feature>
<evidence type="ECO:0000256" key="1">
    <source>
        <dbReference type="SAM" id="MobiDB-lite"/>
    </source>
</evidence>
<feature type="compositionally biased region" description="Acidic residues" evidence="1">
    <location>
        <begin position="323"/>
        <end position="334"/>
    </location>
</feature>
<accession>A0A197K1I4</accession>